<dbReference type="GO" id="GO:0003729">
    <property type="term" value="F:mRNA binding"/>
    <property type="evidence" value="ECO:0007669"/>
    <property type="project" value="UniProtKB-ARBA"/>
</dbReference>
<dbReference type="PROSITE" id="PS50302">
    <property type="entry name" value="PUM"/>
    <property type="match status" value="3"/>
</dbReference>
<dbReference type="InterPro" id="IPR001313">
    <property type="entry name" value="Pumilio_RNA-bd_rpt"/>
</dbReference>
<dbReference type="PANTHER" id="PTHR13389">
    <property type="entry name" value="PUMILIO HOMOLOG 3"/>
    <property type="match status" value="1"/>
</dbReference>
<dbReference type="STRING" id="1230905.A0A1G4IX72"/>
<evidence type="ECO:0000313" key="6">
    <source>
        <dbReference type="EMBL" id="SCU81476.1"/>
    </source>
</evidence>
<dbReference type="Gene3D" id="1.25.10.10">
    <property type="entry name" value="Leucine-rich Repeat Variant"/>
    <property type="match status" value="1"/>
</dbReference>
<reference evidence="6 7" key="1">
    <citation type="submission" date="2016-03" db="EMBL/GenBank/DDBJ databases">
        <authorList>
            <person name="Devillers H."/>
        </authorList>
    </citation>
    <scope>NUCLEOTIDE SEQUENCE [LARGE SCALE GENOMIC DNA]</scope>
    <source>
        <strain evidence="6">CBS 11717</strain>
    </source>
</reference>
<evidence type="ECO:0000256" key="2">
    <source>
        <dbReference type="ARBA" id="ARBA00022884"/>
    </source>
</evidence>
<dbReference type="GO" id="GO:0005730">
    <property type="term" value="C:nucleolus"/>
    <property type="evidence" value="ECO:0007669"/>
    <property type="project" value="TreeGrafter"/>
</dbReference>
<dbReference type="SUPFAM" id="SSF48371">
    <property type="entry name" value="ARM repeat"/>
    <property type="match status" value="1"/>
</dbReference>
<dbReference type="InterPro" id="IPR016024">
    <property type="entry name" value="ARM-type_fold"/>
</dbReference>
<dbReference type="SMART" id="SM00025">
    <property type="entry name" value="Pumilio"/>
    <property type="match status" value="7"/>
</dbReference>
<dbReference type="Proteomes" id="UP000191024">
    <property type="component" value="Chromosome B"/>
</dbReference>
<proteinExistence type="predicted"/>
<dbReference type="EMBL" id="LT598464">
    <property type="protein sequence ID" value="SCU81476.1"/>
    <property type="molecule type" value="Genomic_DNA"/>
</dbReference>
<feature type="region of interest" description="Disordered" evidence="4">
    <location>
        <begin position="1"/>
        <end position="124"/>
    </location>
</feature>
<dbReference type="GO" id="GO:0010629">
    <property type="term" value="P:negative regulation of gene expression"/>
    <property type="evidence" value="ECO:0007669"/>
    <property type="project" value="UniProtKB-ARBA"/>
</dbReference>
<feature type="domain" description="PUM-HD" evidence="5">
    <location>
        <begin position="169"/>
        <end position="559"/>
    </location>
</feature>
<dbReference type="InterPro" id="IPR040059">
    <property type="entry name" value="PUM3"/>
</dbReference>
<dbReference type="InterPro" id="IPR012959">
    <property type="entry name" value="CPL_dom"/>
</dbReference>
<keyword evidence="7" id="KW-1185">Reference proteome</keyword>
<dbReference type="AlphaFoldDB" id="A0A1G4IX72"/>
<name>A0A1G4IX72_9SACH</name>
<organism evidence="6 7">
    <name type="scientific">Lachancea mirantina</name>
    <dbReference type="NCBI Taxonomy" id="1230905"/>
    <lineage>
        <taxon>Eukaryota</taxon>
        <taxon>Fungi</taxon>
        <taxon>Dikarya</taxon>
        <taxon>Ascomycota</taxon>
        <taxon>Saccharomycotina</taxon>
        <taxon>Saccharomycetes</taxon>
        <taxon>Saccharomycetales</taxon>
        <taxon>Saccharomycetaceae</taxon>
        <taxon>Lachancea</taxon>
    </lineage>
</organism>
<accession>A0A1G4IX72</accession>
<dbReference type="Pfam" id="PF00806">
    <property type="entry name" value="PUF"/>
    <property type="match status" value="2"/>
</dbReference>
<dbReference type="InterPro" id="IPR011989">
    <property type="entry name" value="ARM-like"/>
</dbReference>
<keyword evidence="1" id="KW-0677">Repeat</keyword>
<dbReference type="InterPro" id="IPR033133">
    <property type="entry name" value="PUM-HD"/>
</dbReference>
<dbReference type="PANTHER" id="PTHR13389:SF0">
    <property type="entry name" value="PUMILIO HOMOLOG 3"/>
    <property type="match status" value="1"/>
</dbReference>
<evidence type="ECO:0000259" key="5">
    <source>
        <dbReference type="PROSITE" id="PS50303"/>
    </source>
</evidence>
<protein>
    <submittedName>
        <fullName evidence="6">LAMI_0B06392g1_1</fullName>
    </submittedName>
</protein>
<feature type="compositionally biased region" description="Basic and acidic residues" evidence="4">
    <location>
        <begin position="90"/>
        <end position="114"/>
    </location>
</feature>
<dbReference type="GO" id="GO:0006417">
    <property type="term" value="P:regulation of translation"/>
    <property type="evidence" value="ECO:0007669"/>
    <property type="project" value="TreeGrafter"/>
</dbReference>
<evidence type="ECO:0000313" key="7">
    <source>
        <dbReference type="Proteomes" id="UP000191024"/>
    </source>
</evidence>
<evidence type="ECO:0000256" key="1">
    <source>
        <dbReference type="ARBA" id="ARBA00022737"/>
    </source>
</evidence>
<gene>
    <name evidence="6" type="ORF">LAMI_0B06392G</name>
</gene>
<keyword evidence="2" id="KW-0694">RNA-binding</keyword>
<evidence type="ECO:0000256" key="3">
    <source>
        <dbReference type="PROSITE-ProRule" id="PRU00317"/>
    </source>
</evidence>
<sequence length="658" mass="74238">MAVAGKNLKKRNLNSAGQKTAKKARISVEQSEDELSGSSSASEGEDLEQALSGSDSEQDELDLSSDQDELDQSGDDESQDSVDGSDGEQEEGKKGKESGEGGQHTEQRKLLKERKMQRKSGAEVQQIKSLWERLRVKSPPMPKPVREKLCNEVWELSKDCISDLVLKHDASRVVQTLVKYSSKERREQIVEALKGKFYLLATSSYGKYLLVKLLHYGSRTSRQAIIDELHGRLRKLMRHKEGAYVVEDLYVLYATQEQRKQMIKEFWGAEYAVFKDTHKDVDIEQACAVSVEKRNIIARNLVGTITASVEKGSAGFQILHAAMKEYVTIANEKETSEFIELLEDHYAELVHTPEGAEVACTLTAKANAKQRKVIVKDLKDHTDNLIKNEYGNAVFITALNCVDDTVLMFKAFAPAAKENLAEYAVHKYARRPFLYILLGLDGKYFSPLVQKDLNRYSRMAEATSKKPALQRRHELLKRFAPVYLETISEHLSTILDENLGSQFVAEVLSSDELYEQLSKDDVQKYQEIVSQIIAFYKGDISEKAHPINTPFSARLLKSLIQGGKWDSKAREFIPLSKVEGLGQDFAQRFYDDIIDSSNLLEWINNKNSSFTVVALYEVLSKDSKSGFSKDLKKIASKITDDEQNKGARLLVKLLNSKH</sequence>
<feature type="compositionally biased region" description="Acidic residues" evidence="4">
    <location>
        <begin position="56"/>
        <end position="89"/>
    </location>
</feature>
<feature type="repeat" description="Pumilio" evidence="3">
    <location>
        <begin position="192"/>
        <end position="227"/>
    </location>
</feature>
<dbReference type="Pfam" id="PF08144">
    <property type="entry name" value="CPL"/>
    <property type="match status" value="1"/>
</dbReference>
<dbReference type="OrthoDB" id="497380at2759"/>
<feature type="repeat" description="Pumilio" evidence="3">
    <location>
        <begin position="228"/>
        <end position="264"/>
    </location>
</feature>
<feature type="repeat" description="Pumilio" evidence="3">
    <location>
        <begin position="155"/>
        <end position="191"/>
    </location>
</feature>
<evidence type="ECO:0000256" key="4">
    <source>
        <dbReference type="SAM" id="MobiDB-lite"/>
    </source>
</evidence>
<dbReference type="PROSITE" id="PS50303">
    <property type="entry name" value="PUM_HD"/>
    <property type="match status" value="1"/>
</dbReference>